<evidence type="ECO:0000313" key="2">
    <source>
        <dbReference type="EMBL" id="SFE18333.1"/>
    </source>
</evidence>
<dbReference type="SMART" id="SM00829">
    <property type="entry name" value="PKS_ER"/>
    <property type="match status" value="1"/>
</dbReference>
<proteinExistence type="predicted"/>
<dbReference type="EMBL" id="FONG01000002">
    <property type="protein sequence ID" value="SFE18333.1"/>
    <property type="molecule type" value="Genomic_DNA"/>
</dbReference>
<reference evidence="2 3" key="1">
    <citation type="submission" date="2016-10" db="EMBL/GenBank/DDBJ databases">
        <authorList>
            <person name="de Groot N.N."/>
        </authorList>
    </citation>
    <scope>NUCLEOTIDE SEQUENCE [LARGE SCALE GENOMIC DNA]</scope>
    <source>
        <strain evidence="2 3">CGMCC 4.3510</strain>
    </source>
</reference>
<name>A0A1I1YJK9_9ACTN</name>
<sequence>MPTTTPATAKRVQYHRYGGPDVLRFEDFEPPAPGPGEVLVRVRAAGANPMDRKIREGEMKMITGRDFPMGVGYDFAGVVAAVGPGVTRLAAGDEVLGGAPLKRGGAFAELVLAEETGVVRKPAGLSFEDAAVLPTVGLTAYQALFTKARLGPGQAVFVHGCLGGVGRAALQLAAAHGISLAGSCRPTAADEARALGADPVVGFTFDPAPLRGRFDLVLDTAGTLPYKAARTLLRPGGRIVDINPTPAKLARGALPGPYQVLIAKAVTEDLDAVARAAGEGALRLPIGGRVALPEAVAALTARERDTAPGSGKFVVTVE</sequence>
<dbReference type="InterPro" id="IPR011032">
    <property type="entry name" value="GroES-like_sf"/>
</dbReference>
<dbReference type="OrthoDB" id="3613651at2"/>
<gene>
    <name evidence="2" type="ORF">SAMN05216251_1028</name>
</gene>
<keyword evidence="3" id="KW-1185">Reference proteome</keyword>
<dbReference type="PANTHER" id="PTHR11695:SF294">
    <property type="entry name" value="RETICULON-4-INTERACTING PROTEIN 1, MITOCHONDRIAL"/>
    <property type="match status" value="1"/>
</dbReference>
<dbReference type="InterPro" id="IPR020843">
    <property type="entry name" value="ER"/>
</dbReference>
<evidence type="ECO:0000313" key="3">
    <source>
        <dbReference type="Proteomes" id="UP000199323"/>
    </source>
</evidence>
<dbReference type="AlphaFoldDB" id="A0A1I1YJK9"/>
<organism evidence="2 3">
    <name type="scientific">Actinacidiphila alni</name>
    <dbReference type="NCBI Taxonomy" id="380248"/>
    <lineage>
        <taxon>Bacteria</taxon>
        <taxon>Bacillati</taxon>
        <taxon>Actinomycetota</taxon>
        <taxon>Actinomycetes</taxon>
        <taxon>Kitasatosporales</taxon>
        <taxon>Streptomycetaceae</taxon>
        <taxon>Actinacidiphila</taxon>
    </lineage>
</organism>
<dbReference type="RefSeq" id="WP_093711762.1">
    <property type="nucleotide sequence ID" value="NZ_FONG01000002.1"/>
</dbReference>
<feature type="domain" description="Enoyl reductase (ER)" evidence="1">
    <location>
        <begin position="18"/>
        <end position="315"/>
    </location>
</feature>
<dbReference type="STRING" id="380248.SAMN05216251_1028"/>
<dbReference type="CDD" id="cd05289">
    <property type="entry name" value="MDR_like_2"/>
    <property type="match status" value="1"/>
</dbReference>
<dbReference type="PANTHER" id="PTHR11695">
    <property type="entry name" value="ALCOHOL DEHYDROGENASE RELATED"/>
    <property type="match status" value="1"/>
</dbReference>
<dbReference type="InterPro" id="IPR050700">
    <property type="entry name" value="YIM1/Zinc_Alcohol_DH_Fams"/>
</dbReference>
<dbReference type="Gene3D" id="3.90.180.10">
    <property type="entry name" value="Medium-chain alcohol dehydrogenases, catalytic domain"/>
    <property type="match status" value="1"/>
</dbReference>
<evidence type="ECO:0000259" key="1">
    <source>
        <dbReference type="SMART" id="SM00829"/>
    </source>
</evidence>
<dbReference type="Gene3D" id="3.40.50.720">
    <property type="entry name" value="NAD(P)-binding Rossmann-like Domain"/>
    <property type="match status" value="1"/>
</dbReference>
<protein>
    <submittedName>
        <fullName evidence="2">NADPH:quinone reductase</fullName>
    </submittedName>
</protein>
<dbReference type="SUPFAM" id="SSF51735">
    <property type="entry name" value="NAD(P)-binding Rossmann-fold domains"/>
    <property type="match status" value="1"/>
</dbReference>
<dbReference type="SUPFAM" id="SSF50129">
    <property type="entry name" value="GroES-like"/>
    <property type="match status" value="1"/>
</dbReference>
<dbReference type="Pfam" id="PF08240">
    <property type="entry name" value="ADH_N"/>
    <property type="match status" value="1"/>
</dbReference>
<dbReference type="InterPro" id="IPR036291">
    <property type="entry name" value="NAD(P)-bd_dom_sf"/>
</dbReference>
<dbReference type="Pfam" id="PF13602">
    <property type="entry name" value="ADH_zinc_N_2"/>
    <property type="match status" value="1"/>
</dbReference>
<accession>A0A1I1YJK9</accession>
<dbReference type="GO" id="GO:0016491">
    <property type="term" value="F:oxidoreductase activity"/>
    <property type="evidence" value="ECO:0007669"/>
    <property type="project" value="InterPro"/>
</dbReference>
<dbReference type="InterPro" id="IPR013154">
    <property type="entry name" value="ADH-like_N"/>
</dbReference>
<dbReference type="Proteomes" id="UP000199323">
    <property type="component" value="Unassembled WGS sequence"/>
</dbReference>